<sequence>MPHIFNRSAREDQMRAGDSRAHKRSGNLLPVEDVWLAGGAQKRADEADRDFVLGGVLAEAEEEDSVSLDWEALGLTWRWLCPA</sequence>
<keyword evidence="3" id="KW-1185">Reference proteome</keyword>
<dbReference type="EMBL" id="JABCKV010000862">
    <property type="protein sequence ID" value="KAG5640317.1"/>
    <property type="molecule type" value="Genomic_DNA"/>
</dbReference>
<accession>A0A9P7G4G4</accession>
<dbReference type="Proteomes" id="UP000775547">
    <property type="component" value="Unassembled WGS sequence"/>
</dbReference>
<reference evidence="2" key="1">
    <citation type="submission" date="2020-07" db="EMBL/GenBank/DDBJ databases">
        <authorList>
            <person name="Nieuwenhuis M."/>
            <person name="Van De Peppel L.J.J."/>
        </authorList>
    </citation>
    <scope>NUCLEOTIDE SEQUENCE</scope>
    <source>
        <strain evidence="2">AP01</strain>
        <tissue evidence="2">Mycelium</tissue>
    </source>
</reference>
<name>A0A9P7G4G4_9AGAR</name>
<evidence type="ECO:0000313" key="2">
    <source>
        <dbReference type="EMBL" id="KAG5640317.1"/>
    </source>
</evidence>
<dbReference type="AlphaFoldDB" id="A0A9P7G4G4"/>
<protein>
    <submittedName>
        <fullName evidence="2">Uncharacterized protein</fullName>
    </submittedName>
</protein>
<feature type="region of interest" description="Disordered" evidence="1">
    <location>
        <begin position="1"/>
        <end position="25"/>
    </location>
</feature>
<comment type="caution">
    <text evidence="2">The sequence shown here is derived from an EMBL/GenBank/DDBJ whole genome shotgun (WGS) entry which is preliminary data.</text>
</comment>
<gene>
    <name evidence="2" type="ORF">DXG03_009251</name>
</gene>
<proteinExistence type="predicted"/>
<feature type="compositionally biased region" description="Basic and acidic residues" evidence="1">
    <location>
        <begin position="8"/>
        <end position="20"/>
    </location>
</feature>
<reference evidence="2" key="2">
    <citation type="submission" date="2021-10" db="EMBL/GenBank/DDBJ databases">
        <title>Phylogenomics reveals ancestral predisposition of the termite-cultivated fungus Termitomyces towards a domesticated lifestyle.</title>
        <authorList>
            <person name="Auxier B."/>
            <person name="Grum-Grzhimaylo A."/>
            <person name="Cardenas M.E."/>
            <person name="Lodge J.D."/>
            <person name="Laessoe T."/>
            <person name="Pedersen O."/>
            <person name="Smith M.E."/>
            <person name="Kuyper T.W."/>
            <person name="Franco-Molano E.A."/>
            <person name="Baroni T.J."/>
            <person name="Aanen D.K."/>
        </authorList>
    </citation>
    <scope>NUCLEOTIDE SEQUENCE</scope>
    <source>
        <strain evidence="2">AP01</strain>
        <tissue evidence="2">Mycelium</tissue>
    </source>
</reference>
<evidence type="ECO:0000256" key="1">
    <source>
        <dbReference type="SAM" id="MobiDB-lite"/>
    </source>
</evidence>
<evidence type="ECO:0000313" key="3">
    <source>
        <dbReference type="Proteomes" id="UP000775547"/>
    </source>
</evidence>
<organism evidence="2 3">
    <name type="scientific">Asterophora parasitica</name>
    <dbReference type="NCBI Taxonomy" id="117018"/>
    <lineage>
        <taxon>Eukaryota</taxon>
        <taxon>Fungi</taxon>
        <taxon>Dikarya</taxon>
        <taxon>Basidiomycota</taxon>
        <taxon>Agaricomycotina</taxon>
        <taxon>Agaricomycetes</taxon>
        <taxon>Agaricomycetidae</taxon>
        <taxon>Agaricales</taxon>
        <taxon>Tricholomatineae</taxon>
        <taxon>Lyophyllaceae</taxon>
        <taxon>Asterophora</taxon>
    </lineage>
</organism>